<proteinExistence type="predicted"/>
<dbReference type="RefSeq" id="WP_338776555.1">
    <property type="nucleotide sequence ID" value="NZ_CP147407.1"/>
</dbReference>
<dbReference type="SUPFAM" id="SSF56112">
    <property type="entry name" value="Protein kinase-like (PK-like)"/>
    <property type="match status" value="1"/>
</dbReference>
<feature type="domain" description="Protein kinase" evidence="1">
    <location>
        <begin position="16"/>
        <end position="249"/>
    </location>
</feature>
<evidence type="ECO:0000313" key="3">
    <source>
        <dbReference type="Proteomes" id="UP001377337"/>
    </source>
</evidence>
<dbReference type="PANTHER" id="PTHR24347">
    <property type="entry name" value="SERINE/THREONINE-PROTEIN KINASE"/>
    <property type="match status" value="1"/>
</dbReference>
<dbReference type="InterPro" id="IPR000719">
    <property type="entry name" value="Prot_kinase_dom"/>
</dbReference>
<evidence type="ECO:0000313" key="2">
    <source>
        <dbReference type="EMBL" id="WXB95186.1"/>
    </source>
</evidence>
<dbReference type="PROSITE" id="PS50011">
    <property type="entry name" value="PROTEIN_KINASE_DOM"/>
    <property type="match status" value="1"/>
</dbReference>
<sequence>MNAIELKKGFVLKGKYEIESKTGEGGYGIAYKARKINDGGTVLIKQARNRKRKTSHSFEMESLILRSLKNIQIPELYEQFVVDRHMYLAMEFKNGRTFEELIFDEGHVYTEEQSIAILAKITAILASIHERGIVHRDLRIPNILLDGQDIHIIDFGLARNIGDKQKFSFFKKKKRYREISFISDFYALGHFLLFLLYSGYSAREEKEKPWEEELNIDSGTRLILRRMLQIDSPYERIDELQKDLHNQRN</sequence>
<keyword evidence="2" id="KW-0808">Transferase</keyword>
<accession>A0ABZ2NBR7</accession>
<dbReference type="EMBL" id="CP147407">
    <property type="protein sequence ID" value="WXB95186.1"/>
    <property type="molecule type" value="Genomic_DNA"/>
</dbReference>
<evidence type="ECO:0000259" key="1">
    <source>
        <dbReference type="PROSITE" id="PS50011"/>
    </source>
</evidence>
<keyword evidence="3" id="KW-1185">Reference proteome</keyword>
<dbReference type="Gene3D" id="1.10.510.10">
    <property type="entry name" value="Transferase(Phosphotransferase) domain 1"/>
    <property type="match status" value="1"/>
</dbReference>
<name>A0ABZ2NBR7_9BACI</name>
<dbReference type="SMART" id="SM00219">
    <property type="entry name" value="TyrKc"/>
    <property type="match status" value="1"/>
</dbReference>
<dbReference type="Pfam" id="PF00069">
    <property type="entry name" value="Pkinase"/>
    <property type="match status" value="1"/>
</dbReference>
<keyword evidence="2" id="KW-0418">Kinase</keyword>
<organism evidence="2 3">
    <name type="scientific">Metabacillus sediminis</name>
    <dbReference type="NCBI Taxonomy" id="3117746"/>
    <lineage>
        <taxon>Bacteria</taxon>
        <taxon>Bacillati</taxon>
        <taxon>Bacillota</taxon>
        <taxon>Bacilli</taxon>
        <taxon>Bacillales</taxon>
        <taxon>Bacillaceae</taxon>
        <taxon>Metabacillus</taxon>
    </lineage>
</organism>
<dbReference type="InterPro" id="IPR020635">
    <property type="entry name" value="Tyr_kinase_cat_dom"/>
</dbReference>
<gene>
    <name evidence="2" type="ORF">WCV65_11405</name>
</gene>
<protein>
    <submittedName>
        <fullName evidence="2">Protein kinase</fullName>
    </submittedName>
</protein>
<reference evidence="2 3" key="1">
    <citation type="submission" date="2024-02" db="EMBL/GenBank/DDBJ databases">
        <title>Seven novel Bacillus-like species.</title>
        <authorList>
            <person name="Liu G."/>
        </authorList>
    </citation>
    <scope>NUCLEOTIDE SEQUENCE [LARGE SCALE GENOMIC DNA]</scope>
    <source>
        <strain evidence="2 3">FJAT-52054</strain>
    </source>
</reference>
<dbReference type="GO" id="GO:0016301">
    <property type="term" value="F:kinase activity"/>
    <property type="evidence" value="ECO:0007669"/>
    <property type="project" value="UniProtKB-KW"/>
</dbReference>
<dbReference type="Proteomes" id="UP001377337">
    <property type="component" value="Chromosome"/>
</dbReference>
<dbReference type="InterPro" id="IPR011009">
    <property type="entry name" value="Kinase-like_dom_sf"/>
</dbReference>